<sequence>MNWQEYIVEDKNIIVGKPTLKGTRISVEFLVGLLAQGWTEQQILDNYPRLSKEHLTALFSYMQDCNFPK</sequence>
<protein>
    <recommendedName>
        <fullName evidence="3">Antitoxin</fullName>
    </recommendedName>
</protein>
<dbReference type="Pfam" id="PF04255">
    <property type="entry name" value="DUF433"/>
    <property type="match status" value="1"/>
</dbReference>
<name>A0A512B139_9BACT</name>
<dbReference type="InterPro" id="IPR007367">
    <property type="entry name" value="DUF433"/>
</dbReference>
<evidence type="ECO:0008006" key="3">
    <source>
        <dbReference type="Google" id="ProtNLM"/>
    </source>
</evidence>
<dbReference type="InterPro" id="IPR009057">
    <property type="entry name" value="Homeodomain-like_sf"/>
</dbReference>
<evidence type="ECO:0000313" key="2">
    <source>
        <dbReference type="Proteomes" id="UP000321532"/>
    </source>
</evidence>
<dbReference type="Proteomes" id="UP000321532">
    <property type="component" value="Unassembled WGS sequence"/>
</dbReference>
<dbReference type="InterPro" id="IPR036388">
    <property type="entry name" value="WH-like_DNA-bd_sf"/>
</dbReference>
<evidence type="ECO:0000313" key="1">
    <source>
        <dbReference type="EMBL" id="GEO05663.1"/>
    </source>
</evidence>
<dbReference type="EMBL" id="BJYS01000026">
    <property type="protein sequence ID" value="GEO05663.1"/>
    <property type="molecule type" value="Genomic_DNA"/>
</dbReference>
<dbReference type="Gene3D" id="1.10.10.10">
    <property type="entry name" value="Winged helix-like DNA-binding domain superfamily/Winged helix DNA-binding domain"/>
    <property type="match status" value="1"/>
</dbReference>
<proteinExistence type="predicted"/>
<dbReference type="PANTHER" id="PTHR34849">
    <property type="entry name" value="SSL5025 PROTEIN"/>
    <property type="match status" value="1"/>
</dbReference>
<dbReference type="PANTHER" id="PTHR34849:SF3">
    <property type="entry name" value="SSR2962 PROTEIN"/>
    <property type="match status" value="1"/>
</dbReference>
<dbReference type="OrthoDB" id="9809515at2"/>
<keyword evidence="2" id="KW-1185">Reference proteome</keyword>
<accession>A0A512B139</accession>
<reference evidence="1 2" key="1">
    <citation type="submission" date="2019-07" db="EMBL/GenBank/DDBJ databases">
        <title>Whole genome shotgun sequence of Adhaeribacter aerolatus NBRC 106133.</title>
        <authorList>
            <person name="Hosoyama A."/>
            <person name="Uohara A."/>
            <person name="Ohji S."/>
            <person name="Ichikawa N."/>
        </authorList>
    </citation>
    <scope>NUCLEOTIDE SEQUENCE [LARGE SCALE GENOMIC DNA]</scope>
    <source>
        <strain evidence="1 2">NBRC 106133</strain>
    </source>
</reference>
<dbReference type="RefSeq" id="WP_146900147.1">
    <property type="nucleotide sequence ID" value="NZ_BJYS01000026.1"/>
</dbReference>
<dbReference type="AlphaFoldDB" id="A0A512B139"/>
<gene>
    <name evidence="1" type="ORF">AAE02nite_33270</name>
</gene>
<dbReference type="SUPFAM" id="SSF46689">
    <property type="entry name" value="Homeodomain-like"/>
    <property type="match status" value="1"/>
</dbReference>
<organism evidence="1 2">
    <name type="scientific">Adhaeribacter aerolatus</name>
    <dbReference type="NCBI Taxonomy" id="670289"/>
    <lineage>
        <taxon>Bacteria</taxon>
        <taxon>Pseudomonadati</taxon>
        <taxon>Bacteroidota</taxon>
        <taxon>Cytophagia</taxon>
        <taxon>Cytophagales</taxon>
        <taxon>Hymenobacteraceae</taxon>
        <taxon>Adhaeribacter</taxon>
    </lineage>
</organism>
<comment type="caution">
    <text evidence="1">The sequence shown here is derived from an EMBL/GenBank/DDBJ whole genome shotgun (WGS) entry which is preliminary data.</text>
</comment>